<keyword evidence="10" id="KW-1185">Reference proteome</keyword>
<dbReference type="GO" id="GO:0018104">
    <property type="term" value="P:peptidoglycan-protein cross-linking"/>
    <property type="evidence" value="ECO:0007669"/>
    <property type="project" value="TreeGrafter"/>
</dbReference>
<dbReference type="PANTHER" id="PTHR30582:SF2">
    <property type="entry name" value="L,D-TRANSPEPTIDASE YCIB-RELATED"/>
    <property type="match status" value="1"/>
</dbReference>
<dbReference type="PROSITE" id="PS52029">
    <property type="entry name" value="LD_TPASE"/>
    <property type="match status" value="1"/>
</dbReference>
<gene>
    <name evidence="9" type="ORF">SAMN02927937_01926</name>
</gene>
<evidence type="ECO:0000256" key="4">
    <source>
        <dbReference type="ARBA" id="ARBA00022960"/>
    </source>
</evidence>
<proteinExistence type="inferred from homology"/>
<comment type="similarity">
    <text evidence="2">Belongs to the YkuD family.</text>
</comment>
<dbReference type="GO" id="GO:0016740">
    <property type="term" value="F:transferase activity"/>
    <property type="evidence" value="ECO:0007669"/>
    <property type="project" value="UniProtKB-KW"/>
</dbReference>
<dbReference type="Proteomes" id="UP000199634">
    <property type="component" value="Unassembled WGS sequence"/>
</dbReference>
<evidence type="ECO:0000256" key="6">
    <source>
        <dbReference type="ARBA" id="ARBA00023316"/>
    </source>
</evidence>
<dbReference type="AlphaFoldDB" id="A0A1H6LSX1"/>
<feature type="active site" description="Nucleophile" evidence="7">
    <location>
        <position position="205"/>
    </location>
</feature>
<evidence type="ECO:0000259" key="8">
    <source>
        <dbReference type="PROSITE" id="PS52029"/>
    </source>
</evidence>
<dbReference type="OrthoDB" id="463216at2"/>
<dbReference type="GO" id="GO:0008360">
    <property type="term" value="P:regulation of cell shape"/>
    <property type="evidence" value="ECO:0007669"/>
    <property type="project" value="UniProtKB-UniRule"/>
</dbReference>
<evidence type="ECO:0000256" key="1">
    <source>
        <dbReference type="ARBA" id="ARBA00004752"/>
    </source>
</evidence>
<dbReference type="InterPro" id="IPR005490">
    <property type="entry name" value="LD_TPept_cat_dom"/>
</dbReference>
<name>A0A1H6LSX1_9FLAO</name>
<dbReference type="Pfam" id="PF03734">
    <property type="entry name" value="YkuD"/>
    <property type="match status" value="1"/>
</dbReference>
<dbReference type="GO" id="GO:0071972">
    <property type="term" value="F:peptidoglycan L,D-transpeptidase activity"/>
    <property type="evidence" value="ECO:0007669"/>
    <property type="project" value="TreeGrafter"/>
</dbReference>
<dbReference type="PANTHER" id="PTHR30582">
    <property type="entry name" value="L,D-TRANSPEPTIDASE"/>
    <property type="match status" value="1"/>
</dbReference>
<dbReference type="PROSITE" id="PS51257">
    <property type="entry name" value="PROKAR_LIPOPROTEIN"/>
    <property type="match status" value="1"/>
</dbReference>
<evidence type="ECO:0000256" key="2">
    <source>
        <dbReference type="ARBA" id="ARBA00005992"/>
    </source>
</evidence>
<evidence type="ECO:0000256" key="5">
    <source>
        <dbReference type="ARBA" id="ARBA00022984"/>
    </source>
</evidence>
<dbReference type="Gene3D" id="2.40.440.10">
    <property type="entry name" value="L,D-transpeptidase catalytic domain-like"/>
    <property type="match status" value="1"/>
</dbReference>
<dbReference type="EMBL" id="FNXE01000026">
    <property type="protein sequence ID" value="SEH88104.1"/>
    <property type="molecule type" value="Genomic_DNA"/>
</dbReference>
<dbReference type="GO" id="GO:0005576">
    <property type="term" value="C:extracellular region"/>
    <property type="evidence" value="ECO:0007669"/>
    <property type="project" value="TreeGrafter"/>
</dbReference>
<evidence type="ECO:0000256" key="7">
    <source>
        <dbReference type="PROSITE-ProRule" id="PRU01373"/>
    </source>
</evidence>
<protein>
    <submittedName>
        <fullName evidence="9">L,D-transpeptidase catalytic domain</fullName>
    </submittedName>
</protein>
<evidence type="ECO:0000256" key="3">
    <source>
        <dbReference type="ARBA" id="ARBA00022679"/>
    </source>
</evidence>
<dbReference type="STRING" id="1159016.SAMN02927937_01926"/>
<dbReference type="RefSeq" id="WP_091099659.1">
    <property type="nucleotide sequence ID" value="NZ_FNXE01000026.1"/>
</dbReference>
<dbReference type="InterPro" id="IPR050979">
    <property type="entry name" value="LD-transpeptidase"/>
</dbReference>
<dbReference type="SUPFAM" id="SSF141523">
    <property type="entry name" value="L,D-transpeptidase catalytic domain-like"/>
    <property type="match status" value="1"/>
</dbReference>
<comment type="pathway">
    <text evidence="1 7">Cell wall biogenesis; peptidoglycan biosynthesis.</text>
</comment>
<organism evidence="9 10">
    <name type="scientific">Paenimyroides marinum</name>
    <dbReference type="NCBI Taxonomy" id="1159016"/>
    <lineage>
        <taxon>Bacteria</taxon>
        <taxon>Pseudomonadati</taxon>
        <taxon>Bacteroidota</taxon>
        <taxon>Flavobacteriia</taxon>
        <taxon>Flavobacteriales</taxon>
        <taxon>Flavobacteriaceae</taxon>
        <taxon>Paenimyroides</taxon>
    </lineage>
</organism>
<sequence length="292" mass="34049">MKKMILWVGFISFLTIFSCKDMTEKRQETSLEKKLERKYEKAQDYTYTNWVLKSSDSVRKVFKEKFTSAELTTIVALNRVDKSTFTSVDTLLIPDQFDDDFLAYSPFPYTLMNAKDIKKLAIFSYPIQAYGLYENGELIKWGPSSMGSKQHSTPEGLYFCNWKGEEVISTFDDEWVLRWNFNIQNEEGIGWHQYALPGYPASHSCLRLLETDAKFMYDWADEWILADKETVKAKGTPVIVYGNYNFDGRKPWLDLAKDSHANDISKDELDQIVKKYQAEILKEQKNRASIQQ</sequence>
<keyword evidence="3" id="KW-0808">Transferase</keyword>
<evidence type="ECO:0000313" key="10">
    <source>
        <dbReference type="Proteomes" id="UP000199634"/>
    </source>
</evidence>
<reference evidence="9 10" key="1">
    <citation type="submission" date="2016-10" db="EMBL/GenBank/DDBJ databases">
        <authorList>
            <person name="de Groot N.N."/>
        </authorList>
    </citation>
    <scope>NUCLEOTIDE SEQUENCE [LARGE SCALE GENOMIC DNA]</scope>
    <source>
        <strain evidence="9 10">CGMCC 1.10825</strain>
    </source>
</reference>
<dbReference type="GO" id="GO:0071555">
    <property type="term" value="P:cell wall organization"/>
    <property type="evidence" value="ECO:0007669"/>
    <property type="project" value="UniProtKB-UniRule"/>
</dbReference>
<feature type="domain" description="L,D-TPase catalytic" evidence="8">
    <location>
        <begin position="119"/>
        <end position="241"/>
    </location>
</feature>
<accession>A0A1H6LSX1</accession>
<dbReference type="InterPro" id="IPR038063">
    <property type="entry name" value="Transpep_catalytic_dom"/>
</dbReference>
<keyword evidence="4 7" id="KW-0133">Cell shape</keyword>
<evidence type="ECO:0000313" key="9">
    <source>
        <dbReference type="EMBL" id="SEH88104.1"/>
    </source>
</evidence>
<keyword evidence="6 7" id="KW-0961">Cell wall biogenesis/degradation</keyword>
<feature type="active site" description="Proton donor/acceptor" evidence="7">
    <location>
        <position position="192"/>
    </location>
</feature>
<keyword evidence="5 7" id="KW-0573">Peptidoglycan synthesis</keyword>
<dbReference type="UniPathway" id="UPA00219"/>
<dbReference type="CDD" id="cd16913">
    <property type="entry name" value="YkuD_like"/>
    <property type="match status" value="1"/>
</dbReference>